<reference evidence="3" key="1">
    <citation type="submission" date="2021-01" db="EMBL/GenBank/DDBJ databases">
        <authorList>
            <person name="Corre E."/>
            <person name="Pelletier E."/>
            <person name="Niang G."/>
            <person name="Scheremetjew M."/>
            <person name="Finn R."/>
            <person name="Kale V."/>
            <person name="Holt S."/>
            <person name="Cochrane G."/>
            <person name="Meng A."/>
            <person name="Brown T."/>
            <person name="Cohen L."/>
        </authorList>
    </citation>
    <scope>NUCLEOTIDE SEQUENCE</scope>
    <source>
        <strain evidence="3">LB1974</strain>
    </source>
</reference>
<accession>A0A7S4GML7</accession>
<evidence type="ECO:0000256" key="1">
    <source>
        <dbReference type="SAM" id="MobiDB-lite"/>
    </source>
</evidence>
<dbReference type="SMART" id="SM00317">
    <property type="entry name" value="SET"/>
    <property type="match status" value="2"/>
</dbReference>
<evidence type="ECO:0000259" key="2">
    <source>
        <dbReference type="PROSITE" id="PS50280"/>
    </source>
</evidence>
<dbReference type="Gene3D" id="2.170.270.10">
    <property type="entry name" value="SET domain"/>
    <property type="match status" value="2"/>
</dbReference>
<dbReference type="PANTHER" id="PTHR12350">
    <property type="entry name" value="HISTONE-LYSINE N-METHYLTRANSFERASE-RELATED"/>
    <property type="match status" value="1"/>
</dbReference>
<dbReference type="InterPro" id="IPR046341">
    <property type="entry name" value="SET_dom_sf"/>
</dbReference>
<dbReference type="InterPro" id="IPR001214">
    <property type="entry name" value="SET_dom"/>
</dbReference>
<dbReference type="SUPFAM" id="SSF82199">
    <property type="entry name" value="SET domain"/>
    <property type="match status" value="2"/>
</dbReference>
<dbReference type="Pfam" id="PF00856">
    <property type="entry name" value="SET"/>
    <property type="match status" value="2"/>
</dbReference>
<name>A0A7S4GML7_OXYMA</name>
<feature type="region of interest" description="Disordered" evidence="1">
    <location>
        <begin position="136"/>
        <end position="156"/>
    </location>
</feature>
<feature type="domain" description="SET" evidence="2">
    <location>
        <begin position="165"/>
        <end position="268"/>
    </location>
</feature>
<dbReference type="PROSITE" id="PS50280">
    <property type="entry name" value="SET"/>
    <property type="match status" value="2"/>
</dbReference>
<gene>
    <name evidence="3" type="ORF">OMAR00294_LOCUS1183</name>
</gene>
<dbReference type="InterPro" id="IPR053201">
    <property type="entry name" value="Flavunoidine_N-MTase"/>
</dbReference>
<proteinExistence type="predicted"/>
<organism evidence="3">
    <name type="scientific">Oxyrrhis marina</name>
    <name type="common">Dinoflagellate</name>
    <dbReference type="NCBI Taxonomy" id="2969"/>
    <lineage>
        <taxon>Eukaryota</taxon>
        <taxon>Sar</taxon>
        <taxon>Alveolata</taxon>
        <taxon>Dinophyceae</taxon>
        <taxon>Oxyrrhinales</taxon>
        <taxon>Oxyrrhinaceae</taxon>
        <taxon>Oxyrrhis</taxon>
    </lineage>
</organism>
<dbReference type="AlphaFoldDB" id="A0A7S4GML7"/>
<sequence length="301" mass="33336">MADSSSVNMDKVYCKPDAWGGMGAFARVPIAAGEVIEKGIVRVLPLDGNDCPFVFTWSEGEPRQWASGSGASVFYNMAEDPNTDMKRDFKNNSFEIVANRDIAADEELTHVYISATWRKCFTDLKPIAETAYIKKNPKGHKDLPAPSKPPAALPEGPVPGTVDMSKVYVKPDAWGGHGAFAKQAIKKGDLIERGIVRVLPVDGNESPFVFTWSEGEPRKWASGSGASVFYNMSEDPNTHMTRYFDEERFEIHAARDIEKDEELTHVYISATWRKCFEDLKPMAEAYLKKQEAAQGGGCSIL</sequence>
<dbReference type="PANTHER" id="PTHR12350:SF21">
    <property type="entry name" value="SET DOMAIN-CONTAINING PROTEIN"/>
    <property type="match status" value="1"/>
</dbReference>
<feature type="domain" description="SET" evidence="2">
    <location>
        <begin position="10"/>
        <end position="113"/>
    </location>
</feature>
<protein>
    <recommendedName>
        <fullName evidence="2">SET domain-containing protein</fullName>
    </recommendedName>
</protein>
<dbReference type="EMBL" id="HBJB01001343">
    <property type="protein sequence ID" value="CAE0841510.1"/>
    <property type="molecule type" value="Transcribed_RNA"/>
</dbReference>
<evidence type="ECO:0000313" key="3">
    <source>
        <dbReference type="EMBL" id="CAE0841510.1"/>
    </source>
</evidence>